<dbReference type="SUPFAM" id="SSF56672">
    <property type="entry name" value="DNA/RNA polymerases"/>
    <property type="match status" value="1"/>
</dbReference>
<dbReference type="PANTHER" id="PTHR48144:SF2">
    <property type="entry name" value="DNA-DIRECTED DNA POLYMERASE"/>
    <property type="match status" value="1"/>
</dbReference>
<accession>A0AAV2Z0W0</accession>
<comment type="caution">
    <text evidence="1">The sequence shown here is derived from an EMBL/GenBank/DDBJ whole genome shotgun (WGS) entry which is preliminary data.</text>
</comment>
<evidence type="ECO:0008006" key="3">
    <source>
        <dbReference type="Google" id="ProtNLM"/>
    </source>
</evidence>
<protein>
    <recommendedName>
        <fullName evidence="3">DNA-directed DNA polymerase</fullName>
    </recommendedName>
</protein>
<dbReference type="InterPro" id="IPR043502">
    <property type="entry name" value="DNA/RNA_pol_sf"/>
</dbReference>
<dbReference type="EMBL" id="DAKRPA010000078">
    <property type="protein sequence ID" value="DAZ99693.1"/>
    <property type="molecule type" value="Genomic_DNA"/>
</dbReference>
<keyword evidence="2" id="KW-1185">Reference proteome</keyword>
<dbReference type="PANTHER" id="PTHR48144">
    <property type="entry name" value="DNA-DIRECTED DNA POLYMERASE"/>
    <property type="match status" value="1"/>
</dbReference>
<proteinExistence type="predicted"/>
<evidence type="ECO:0000313" key="1">
    <source>
        <dbReference type="EMBL" id="DAZ99693.1"/>
    </source>
</evidence>
<sequence>MNRVMRLAEDIDAKIWYQDTDSMHIDYDAVPRLAEAYKQTYNKELIGKNMGQFHVDFSLKGSNGNVYAKESIFLGKKSYLDVLACDGNDVEGLHIRMKGIPSKLLEENAYEKYLKLFNGESMSFDLSELCSININSKTQTVSKRSNFTRKVSF</sequence>
<organism evidence="1 2">
    <name type="scientific">Lagenidium giganteum</name>
    <dbReference type="NCBI Taxonomy" id="4803"/>
    <lineage>
        <taxon>Eukaryota</taxon>
        <taxon>Sar</taxon>
        <taxon>Stramenopiles</taxon>
        <taxon>Oomycota</taxon>
        <taxon>Peronosporomycetes</taxon>
        <taxon>Pythiales</taxon>
        <taxon>Pythiaceae</taxon>
    </lineage>
</organism>
<name>A0AAV2Z0W0_9STRA</name>
<reference evidence="1" key="2">
    <citation type="journal article" date="2023" name="Microbiol Resour">
        <title>Decontamination and Annotation of the Draft Genome Sequence of the Oomycete Lagenidium giganteum ARSEF 373.</title>
        <authorList>
            <person name="Morgan W.R."/>
            <person name="Tartar A."/>
        </authorList>
    </citation>
    <scope>NUCLEOTIDE SEQUENCE</scope>
    <source>
        <strain evidence="1">ARSEF 373</strain>
    </source>
</reference>
<evidence type="ECO:0000313" key="2">
    <source>
        <dbReference type="Proteomes" id="UP001146120"/>
    </source>
</evidence>
<dbReference type="Gene3D" id="3.90.1600.10">
    <property type="entry name" value="Palm domain of DNA polymerase"/>
    <property type="match status" value="1"/>
</dbReference>
<dbReference type="Proteomes" id="UP001146120">
    <property type="component" value="Unassembled WGS sequence"/>
</dbReference>
<reference evidence="1" key="1">
    <citation type="submission" date="2022-11" db="EMBL/GenBank/DDBJ databases">
        <authorList>
            <person name="Morgan W.R."/>
            <person name="Tartar A."/>
        </authorList>
    </citation>
    <scope>NUCLEOTIDE SEQUENCE</scope>
    <source>
        <strain evidence="1">ARSEF 373</strain>
    </source>
</reference>
<dbReference type="AlphaFoldDB" id="A0AAV2Z0W0"/>
<dbReference type="InterPro" id="IPR023211">
    <property type="entry name" value="DNA_pol_palm_dom_sf"/>
</dbReference>
<gene>
    <name evidence="1" type="ORF">N0F65_000871</name>
</gene>